<evidence type="ECO:0000256" key="24">
    <source>
        <dbReference type="ARBA" id="ARBA00046376"/>
    </source>
</evidence>
<evidence type="ECO:0000256" key="16">
    <source>
        <dbReference type="ARBA" id="ARBA00044900"/>
    </source>
</evidence>
<keyword evidence="3" id="KW-0813">Transport</keyword>
<keyword evidence="6 25" id="KW-0472">Membrane</keyword>
<comment type="catalytic activity">
    <reaction evidence="14">
        <text>L-aspartyl-L-lysine(out) = L-aspartyl-L-lysine(in)</text>
        <dbReference type="Rhea" id="RHEA:79411"/>
        <dbReference type="ChEBI" id="CHEBI:229953"/>
    </reaction>
</comment>
<evidence type="ECO:0000256" key="18">
    <source>
        <dbReference type="ARBA" id="ARBA00044912"/>
    </source>
</evidence>
<feature type="transmembrane region" description="Helical" evidence="25">
    <location>
        <begin position="199"/>
        <end position="218"/>
    </location>
</feature>
<feature type="domain" description="Major facilitator superfamily (MFS) profile" evidence="26">
    <location>
        <begin position="255"/>
        <end position="464"/>
    </location>
</feature>
<evidence type="ECO:0000256" key="21">
    <source>
        <dbReference type="ARBA" id="ARBA00044985"/>
    </source>
</evidence>
<dbReference type="PROSITE" id="PS50850">
    <property type="entry name" value="MFS"/>
    <property type="match status" value="1"/>
</dbReference>
<feature type="transmembrane region" description="Helical" evidence="25">
    <location>
        <begin position="122"/>
        <end position="142"/>
    </location>
</feature>
<keyword evidence="5 25" id="KW-1133">Transmembrane helix</keyword>
<dbReference type="InterPro" id="IPR036259">
    <property type="entry name" value="MFS_trans_sf"/>
</dbReference>
<evidence type="ECO:0000256" key="14">
    <source>
        <dbReference type="ARBA" id="ARBA00044898"/>
    </source>
</evidence>
<comment type="catalytic activity">
    <reaction evidence="10">
        <text>L-alpha-aminoacyl-L-arginine(out) = L-alpha-aminoacyl-L-arginine(in)</text>
        <dbReference type="Rhea" id="RHEA:79367"/>
        <dbReference type="ChEBI" id="CHEBI:229968"/>
    </reaction>
</comment>
<evidence type="ECO:0000256" key="8">
    <source>
        <dbReference type="ARBA" id="ARBA00044876"/>
    </source>
</evidence>
<proteinExistence type="inferred from homology"/>
<dbReference type="GO" id="GO:0005765">
    <property type="term" value="C:lysosomal membrane"/>
    <property type="evidence" value="ECO:0007669"/>
    <property type="project" value="UniProtKB-SubCell"/>
</dbReference>
<evidence type="ECO:0000256" key="25">
    <source>
        <dbReference type="SAM" id="Phobius"/>
    </source>
</evidence>
<evidence type="ECO:0000256" key="7">
    <source>
        <dbReference type="ARBA" id="ARBA00023228"/>
    </source>
</evidence>
<comment type="catalytic activity">
    <reaction evidence="19">
        <text>L-alanyl-L-lysine(out) = L-alanyl-L-lysine(in)</text>
        <dbReference type="Rhea" id="RHEA:79415"/>
        <dbReference type="ChEBI" id="CHEBI:192470"/>
    </reaction>
</comment>
<dbReference type="InterPro" id="IPR020846">
    <property type="entry name" value="MFS_dom"/>
</dbReference>
<evidence type="ECO:0000256" key="19">
    <source>
        <dbReference type="ARBA" id="ARBA00044919"/>
    </source>
</evidence>
<dbReference type="PROSITE" id="PS51257">
    <property type="entry name" value="PROKAR_LIPOPROTEIN"/>
    <property type="match status" value="1"/>
</dbReference>
<feature type="transmembrane region" description="Helical" evidence="25">
    <location>
        <begin position="346"/>
        <end position="365"/>
    </location>
</feature>
<evidence type="ECO:0000256" key="4">
    <source>
        <dbReference type="ARBA" id="ARBA00022692"/>
    </source>
</evidence>
<evidence type="ECO:0000256" key="20">
    <source>
        <dbReference type="ARBA" id="ARBA00044924"/>
    </source>
</evidence>
<evidence type="ECO:0000256" key="22">
    <source>
        <dbReference type="ARBA" id="ARBA00045018"/>
    </source>
</evidence>
<keyword evidence="4 25" id="KW-0812">Transmembrane</keyword>
<dbReference type="PANTHER" id="PTHR23512">
    <property type="entry name" value="MAJOR FACILITATOR SUPERFAMILY DOMAIN-CONTAINING PROTEIN 1"/>
    <property type="match status" value="1"/>
</dbReference>
<comment type="catalytic activity">
    <reaction evidence="8">
        <text>L-lysyl-L-alanine(out) = L-lysyl-L-alanine(in)</text>
        <dbReference type="Rhea" id="RHEA:79399"/>
        <dbReference type="ChEBI" id="CHEBI:229954"/>
    </reaction>
</comment>
<comment type="catalytic activity">
    <reaction evidence="15">
        <text>L-arginyl-L-alpha-amino acid(out) = L-arginyl-L-alpha-amino acid(in)</text>
        <dbReference type="Rhea" id="RHEA:79371"/>
        <dbReference type="ChEBI" id="CHEBI:84315"/>
    </reaction>
</comment>
<feature type="transmembrane region" description="Helical" evidence="25">
    <location>
        <begin position="385"/>
        <end position="405"/>
    </location>
</feature>
<comment type="function">
    <text evidence="23">Lysosomal dipeptide uniporter that selectively exports lysine, arginine or histidine-containing dipeptides with a net positive charge from the lysosome lumen into the cytosol. Could play a role in a specific type of protein O-glycosylation indirectly regulating macrophages migration and tissue invasion. Also essential for liver homeostasis.</text>
</comment>
<evidence type="ECO:0000256" key="5">
    <source>
        <dbReference type="ARBA" id="ARBA00022989"/>
    </source>
</evidence>
<evidence type="ECO:0000256" key="13">
    <source>
        <dbReference type="ARBA" id="ARBA00044893"/>
    </source>
</evidence>
<evidence type="ECO:0000256" key="2">
    <source>
        <dbReference type="ARBA" id="ARBA00008335"/>
    </source>
</evidence>
<reference evidence="27" key="1">
    <citation type="submission" date="2020-10" db="EMBL/GenBank/DDBJ databases">
        <authorList>
            <person name="Gilroy R."/>
        </authorList>
    </citation>
    <scope>NUCLEOTIDE SEQUENCE</scope>
    <source>
        <strain evidence="27">B1-13419</strain>
    </source>
</reference>
<evidence type="ECO:0000256" key="12">
    <source>
        <dbReference type="ARBA" id="ARBA00044891"/>
    </source>
</evidence>
<feature type="transmembrane region" description="Helical" evidence="25">
    <location>
        <begin position="154"/>
        <end position="179"/>
    </location>
</feature>
<evidence type="ECO:0000256" key="3">
    <source>
        <dbReference type="ARBA" id="ARBA00022448"/>
    </source>
</evidence>
<keyword evidence="7" id="KW-0458">Lysosome</keyword>
<dbReference type="Pfam" id="PF07690">
    <property type="entry name" value="MFS_1"/>
    <property type="match status" value="1"/>
</dbReference>
<evidence type="ECO:0000256" key="1">
    <source>
        <dbReference type="ARBA" id="ARBA00004155"/>
    </source>
</evidence>
<dbReference type="EMBL" id="JADIMD010000060">
    <property type="protein sequence ID" value="MBO8474492.1"/>
    <property type="molecule type" value="Genomic_DNA"/>
</dbReference>
<protein>
    <recommendedName>
        <fullName evidence="21">Lysosomal dipeptide transporter MFSD1</fullName>
    </recommendedName>
    <alternativeName>
        <fullName evidence="22">Major facilitator superfamily domain-containing protein 1</fullName>
    </alternativeName>
</protein>
<evidence type="ECO:0000256" key="15">
    <source>
        <dbReference type="ARBA" id="ARBA00044899"/>
    </source>
</evidence>
<evidence type="ECO:0000256" key="10">
    <source>
        <dbReference type="ARBA" id="ARBA00044881"/>
    </source>
</evidence>
<sequence length="464" mass="50373">MGKTRNRPFSITGSTACWIALACLVVPMFASYFFDDMFSTLSQIFQHPEMLQLGWDSADYGFYAGGYSFLCVCGGLVICGVLLDVFGVRTVGSVFVGLMILGAGLVLFAITSGMSPEVSLTTAYIGCMIFGLGSEIAGVAVTRSIAKWFKGRNVALAMGLQLAIARLGTAAAFIISPILVAEKPYGEMYSLMDTARPAIFGLALLLAGGILWGVFVALDGRFDKASGTVNAKGEVKDEDKFRFRDIIDVLTNPRFLMIAFLCVFFYCCIISFKKFGTAIVIPRFGMDVDSAKWMITMIPFFTILFTPLFGAMVDRVGKATTWMITGAVLVLASHLIMAFAPQGTAFYGYLAISLLGIGYSLVPSAMWPSVPKIIPEKNLGTAYSLIYWIQNMGMLLVPIFVGRIFRDTVTEAGNRIQEISAAVSAEYIFIGLGTAAIATAVLLILSSRRHPELELDMPNRKQNV</sequence>
<comment type="caution">
    <text evidence="27">The sequence shown here is derived from an EMBL/GenBank/DDBJ whole genome shotgun (WGS) entry which is preliminary data.</text>
</comment>
<evidence type="ECO:0000313" key="28">
    <source>
        <dbReference type="Proteomes" id="UP000823757"/>
    </source>
</evidence>
<comment type="subcellular location">
    <subcellularLocation>
        <location evidence="1">Lysosome membrane</location>
        <topology evidence="1">Multi-pass membrane protein</topology>
    </subcellularLocation>
</comment>
<evidence type="ECO:0000256" key="9">
    <source>
        <dbReference type="ARBA" id="ARBA00044878"/>
    </source>
</evidence>
<feature type="transmembrane region" description="Helical" evidence="25">
    <location>
        <begin position="60"/>
        <end position="83"/>
    </location>
</feature>
<dbReference type="PANTHER" id="PTHR23512:SF3">
    <property type="entry name" value="MAJOR FACILITATOR SUPERFAMILY DOMAIN-CONTAINING PROTEIN 1"/>
    <property type="match status" value="1"/>
</dbReference>
<evidence type="ECO:0000256" key="11">
    <source>
        <dbReference type="ARBA" id="ARBA00044884"/>
    </source>
</evidence>
<accession>A0A9D9ILG2</accession>
<feature type="transmembrane region" description="Helical" evidence="25">
    <location>
        <begin position="293"/>
        <end position="313"/>
    </location>
</feature>
<dbReference type="AlphaFoldDB" id="A0A9D9ILG2"/>
<comment type="subunit">
    <text evidence="24">Homodimer. Interacts with lysosomal protein GLMP (via lumenal domain); the interaction starts while both proteins are still in the endoplasmic reticulum and is required for stabilization of MFSD1 in lysosomes but has no direct effect on its targeting to lysosomes or transporter activity.</text>
</comment>
<comment type="catalytic activity">
    <reaction evidence="16">
        <text>L-lysyl-L-lysine(out) = L-lysyl-L-lysine(in)</text>
        <dbReference type="Rhea" id="RHEA:79403"/>
        <dbReference type="ChEBI" id="CHEBI:229956"/>
    </reaction>
</comment>
<feature type="transmembrane region" description="Helical" evidence="25">
    <location>
        <begin position="320"/>
        <end position="340"/>
    </location>
</feature>
<dbReference type="Gene3D" id="1.20.1250.20">
    <property type="entry name" value="MFS general substrate transporter like domains"/>
    <property type="match status" value="2"/>
</dbReference>
<feature type="transmembrane region" description="Helical" evidence="25">
    <location>
        <begin position="90"/>
        <end position="110"/>
    </location>
</feature>
<comment type="catalytic activity">
    <reaction evidence="13">
        <text>L-alpha-aminoacyl-L-lysine(out) = L-alpha-aminoacyl-L-lysine(in)</text>
        <dbReference type="Rhea" id="RHEA:79383"/>
        <dbReference type="ChEBI" id="CHEBI:229966"/>
    </reaction>
</comment>
<comment type="catalytic activity">
    <reaction evidence="20">
        <text>L-lysyl-glycine(out) = L-lysyl-glycine(in)</text>
        <dbReference type="Rhea" id="RHEA:79407"/>
        <dbReference type="ChEBI" id="CHEBI:191202"/>
    </reaction>
</comment>
<evidence type="ECO:0000259" key="26">
    <source>
        <dbReference type="PROSITE" id="PS50850"/>
    </source>
</evidence>
<evidence type="ECO:0000256" key="17">
    <source>
        <dbReference type="ARBA" id="ARBA00044903"/>
    </source>
</evidence>
<dbReference type="SUPFAM" id="SSF103473">
    <property type="entry name" value="MFS general substrate transporter"/>
    <property type="match status" value="1"/>
</dbReference>
<dbReference type="InterPro" id="IPR011701">
    <property type="entry name" value="MFS"/>
</dbReference>
<gene>
    <name evidence="27" type="ORF">IAB91_04280</name>
</gene>
<evidence type="ECO:0000256" key="6">
    <source>
        <dbReference type="ARBA" id="ARBA00023136"/>
    </source>
</evidence>
<dbReference type="GO" id="GO:0022857">
    <property type="term" value="F:transmembrane transporter activity"/>
    <property type="evidence" value="ECO:0007669"/>
    <property type="project" value="InterPro"/>
</dbReference>
<feature type="transmembrane region" description="Helical" evidence="25">
    <location>
        <begin position="255"/>
        <end position="273"/>
    </location>
</feature>
<comment type="catalytic activity">
    <reaction evidence="12">
        <text>L-lysyl-L-alpha-amino acid(out) = L-lysyl-L-alpha-amino acid(in)</text>
        <dbReference type="Rhea" id="RHEA:79387"/>
        <dbReference type="ChEBI" id="CHEBI:229965"/>
    </reaction>
</comment>
<evidence type="ECO:0000313" key="27">
    <source>
        <dbReference type="EMBL" id="MBO8474492.1"/>
    </source>
</evidence>
<reference evidence="27" key="2">
    <citation type="journal article" date="2021" name="PeerJ">
        <title>Extensive microbial diversity within the chicken gut microbiome revealed by metagenomics and culture.</title>
        <authorList>
            <person name="Gilroy R."/>
            <person name="Ravi A."/>
            <person name="Getino M."/>
            <person name="Pursley I."/>
            <person name="Horton D.L."/>
            <person name="Alikhan N.F."/>
            <person name="Baker D."/>
            <person name="Gharbi K."/>
            <person name="Hall N."/>
            <person name="Watson M."/>
            <person name="Adriaenssens E.M."/>
            <person name="Foster-Nyarko E."/>
            <person name="Jarju S."/>
            <person name="Secka A."/>
            <person name="Antonio M."/>
            <person name="Oren A."/>
            <person name="Chaudhuri R.R."/>
            <person name="La Ragione R."/>
            <person name="Hildebrand F."/>
            <person name="Pallen M.J."/>
        </authorList>
    </citation>
    <scope>NUCLEOTIDE SEQUENCE</scope>
    <source>
        <strain evidence="27">B1-13419</strain>
    </source>
</reference>
<comment type="catalytic activity">
    <reaction evidence="9">
        <text>L-histidyl-glycine(out) = L-histidyl-glycine(in)</text>
        <dbReference type="Rhea" id="RHEA:79395"/>
        <dbReference type="ChEBI" id="CHEBI:229957"/>
    </reaction>
</comment>
<comment type="similarity">
    <text evidence="2">Belongs to the major facilitator superfamily.</text>
</comment>
<comment type="catalytic activity">
    <reaction evidence="18">
        <text>L-histidyl-L-alpha-amino acid(out) = L-histidyl-L-alpha-amino acid(in)</text>
        <dbReference type="Rhea" id="RHEA:79379"/>
        <dbReference type="ChEBI" id="CHEBI:229964"/>
    </reaction>
</comment>
<feature type="transmembrane region" description="Helical" evidence="25">
    <location>
        <begin position="425"/>
        <end position="445"/>
    </location>
</feature>
<organism evidence="27 28">
    <name type="scientific">Candidatus Cryptobacteroides faecigallinarum</name>
    <dbReference type="NCBI Taxonomy" id="2840763"/>
    <lineage>
        <taxon>Bacteria</taxon>
        <taxon>Pseudomonadati</taxon>
        <taxon>Bacteroidota</taxon>
        <taxon>Bacteroidia</taxon>
        <taxon>Bacteroidales</taxon>
        <taxon>Candidatus Cryptobacteroides</taxon>
    </lineage>
</organism>
<evidence type="ECO:0000256" key="23">
    <source>
        <dbReference type="ARBA" id="ARBA00045709"/>
    </source>
</evidence>
<comment type="catalytic activity">
    <reaction evidence="11">
        <text>L-alpha-aminoacyl-L-histidine(out) = L-alpha-aminoacyl-L-histidine(in)</text>
        <dbReference type="Rhea" id="RHEA:79375"/>
        <dbReference type="ChEBI" id="CHEBI:229967"/>
    </reaction>
</comment>
<feature type="transmembrane region" description="Helical" evidence="25">
    <location>
        <begin position="12"/>
        <end position="34"/>
    </location>
</feature>
<dbReference type="Proteomes" id="UP000823757">
    <property type="component" value="Unassembled WGS sequence"/>
</dbReference>
<comment type="catalytic activity">
    <reaction evidence="17">
        <text>L-arginyl-glycine(out) = L-arginyl-glycine(in)</text>
        <dbReference type="Rhea" id="RHEA:79391"/>
        <dbReference type="ChEBI" id="CHEBI:229955"/>
    </reaction>
</comment>
<dbReference type="InterPro" id="IPR052187">
    <property type="entry name" value="MFSD1"/>
</dbReference>
<name>A0A9D9ILG2_9BACT</name>